<feature type="region of interest" description="Disordered" evidence="1">
    <location>
        <begin position="156"/>
        <end position="324"/>
    </location>
</feature>
<accession>A0AAX6MU79</accession>
<feature type="compositionally biased region" description="Polar residues" evidence="1">
    <location>
        <begin position="116"/>
        <end position="127"/>
    </location>
</feature>
<evidence type="ECO:0000313" key="3">
    <source>
        <dbReference type="Proteomes" id="UP001369815"/>
    </source>
</evidence>
<protein>
    <submittedName>
        <fullName evidence="2">Uncharacterized protein</fullName>
    </submittedName>
</protein>
<comment type="caution">
    <text evidence="2">The sequence shown here is derived from an EMBL/GenBank/DDBJ whole genome shotgun (WGS) entry which is preliminary data.</text>
</comment>
<organism evidence="2 3">
    <name type="scientific">Daldinia eschscholtzii</name>
    <dbReference type="NCBI Taxonomy" id="292717"/>
    <lineage>
        <taxon>Eukaryota</taxon>
        <taxon>Fungi</taxon>
        <taxon>Dikarya</taxon>
        <taxon>Ascomycota</taxon>
        <taxon>Pezizomycotina</taxon>
        <taxon>Sordariomycetes</taxon>
        <taxon>Xylariomycetidae</taxon>
        <taxon>Xylariales</taxon>
        <taxon>Hypoxylaceae</taxon>
        <taxon>Daldinia</taxon>
    </lineage>
</organism>
<keyword evidence="3" id="KW-1185">Reference proteome</keyword>
<evidence type="ECO:0000313" key="2">
    <source>
        <dbReference type="EMBL" id="KAK6955957.1"/>
    </source>
</evidence>
<name>A0AAX6MU79_9PEZI</name>
<dbReference type="Proteomes" id="UP001369815">
    <property type="component" value="Unassembled WGS sequence"/>
</dbReference>
<feature type="compositionally biased region" description="Polar residues" evidence="1">
    <location>
        <begin position="284"/>
        <end position="298"/>
    </location>
</feature>
<dbReference type="EMBL" id="JBANMG010000003">
    <property type="protein sequence ID" value="KAK6955957.1"/>
    <property type="molecule type" value="Genomic_DNA"/>
</dbReference>
<feature type="compositionally biased region" description="Low complexity" evidence="1">
    <location>
        <begin position="156"/>
        <end position="179"/>
    </location>
</feature>
<gene>
    <name evidence="2" type="ORF">Daesc_003604</name>
</gene>
<reference evidence="2 3" key="1">
    <citation type="journal article" date="2024" name="Front Chem Biol">
        <title>Unveiling the potential of Daldinia eschscholtzii MFLUCC 19-0629 through bioactivity and bioinformatics studies for enhanced sustainable agriculture production.</title>
        <authorList>
            <person name="Brooks S."/>
            <person name="Weaver J.A."/>
            <person name="Klomchit A."/>
            <person name="Alharthi S.A."/>
            <person name="Onlamun T."/>
            <person name="Nurani R."/>
            <person name="Vong T.K."/>
            <person name="Alberti F."/>
            <person name="Greco C."/>
        </authorList>
    </citation>
    <scope>NUCLEOTIDE SEQUENCE [LARGE SCALE GENOMIC DNA]</scope>
    <source>
        <strain evidence="2">MFLUCC 19-0629</strain>
    </source>
</reference>
<dbReference type="AlphaFoldDB" id="A0AAX6MU79"/>
<proteinExistence type="predicted"/>
<feature type="region of interest" description="Disordered" evidence="1">
    <location>
        <begin position="105"/>
        <end position="138"/>
    </location>
</feature>
<evidence type="ECO:0000256" key="1">
    <source>
        <dbReference type="SAM" id="MobiDB-lite"/>
    </source>
</evidence>
<sequence length="472" mass="51366">MSLASPTSKDGFSYAGDLFAEASGHNRHRRATVAELKDHFQSGSEKDHPAHWFEAQLIHYGLQVSKTKAVARMRLFDAVNGGNLAVPAHIKRLESELKKEWTKKEREAKKAIKDATASSPAPKNATTAGGKRKAESSNVDVTVSVGGINVTVSASNTAKKVKSSSSKSATTTTTTAAHKPGPKPKAPKTPITASKATSGSASTTTTSKSTTSKVTTSKTTTTTKTTTAGSAFEMKPKPTPRRGGIRQGPSRESSSPAPTARFVPGAPYARRGGGWATRGRGNATPPSYRNHSSYSPSPVKNEYSDDNDNDNHYVKREDSNDDEEELKPLGLLNGRYVLTSEYVTAQWGHTEFSLVFTLSGTELWGVFDLGIAEGVLRLPQRPWQSSPQPLGFTWRGRELYGPIIYGDNNAGTIRFLGGGRIEGSFDWMGITFEGRRADGQGTRSEVDINSMRADWDGYNEDEYERERVNRWR</sequence>
<feature type="compositionally biased region" description="Low complexity" evidence="1">
    <location>
        <begin position="188"/>
        <end position="231"/>
    </location>
</feature>
<feature type="compositionally biased region" description="Basic and acidic residues" evidence="1">
    <location>
        <begin position="309"/>
        <end position="318"/>
    </location>
</feature>